<dbReference type="PROSITE" id="PS00678">
    <property type="entry name" value="WD_REPEATS_1"/>
    <property type="match status" value="3"/>
</dbReference>
<dbReference type="HOGENOM" id="CLU_000288_103_3_1"/>
<evidence type="ECO:0000256" key="2">
    <source>
        <dbReference type="ARBA" id="ARBA00022737"/>
    </source>
</evidence>
<keyword evidence="2" id="KW-0677">Repeat</keyword>
<dbReference type="Gene3D" id="2.130.10.10">
    <property type="entry name" value="YVTN repeat-like/Quinoprotein amine dehydrogenase"/>
    <property type="match status" value="1"/>
</dbReference>
<dbReference type="GO" id="GO:0010992">
    <property type="term" value="P:ubiquitin recycling"/>
    <property type="evidence" value="ECO:0007669"/>
    <property type="project" value="TreeGrafter"/>
</dbReference>
<organism evidence="4">
    <name type="scientific">Saccharomyces cerevisiae (strain CEN.PK113-7D)</name>
    <name type="common">Baker's yeast</name>
    <dbReference type="NCBI Taxonomy" id="889517"/>
    <lineage>
        <taxon>Eukaryota</taxon>
        <taxon>Fungi</taxon>
        <taxon>Dikarya</taxon>
        <taxon>Ascomycota</taxon>
        <taxon>Saccharomycotina</taxon>
        <taxon>Saccharomycetes</taxon>
        <taxon>Saccharomycetales</taxon>
        <taxon>Saccharomycetaceae</taxon>
        <taxon>Saccharomyces</taxon>
    </lineage>
</organism>
<keyword evidence="1 3" id="KW-0853">WD repeat</keyword>
<dbReference type="PRINTS" id="PR00320">
    <property type="entry name" value="GPROTEINBRPT"/>
</dbReference>
<accession>N1P564</accession>
<dbReference type="GO" id="GO:0043130">
    <property type="term" value="F:ubiquitin binding"/>
    <property type="evidence" value="ECO:0007669"/>
    <property type="project" value="TreeGrafter"/>
</dbReference>
<dbReference type="Pfam" id="PF00400">
    <property type="entry name" value="WD40"/>
    <property type="match status" value="6"/>
</dbReference>
<dbReference type="InterPro" id="IPR015943">
    <property type="entry name" value="WD40/YVTN_repeat-like_dom_sf"/>
</dbReference>
<gene>
    <name evidence="4" type="ORF">CENPK1137D_3474</name>
</gene>
<feature type="repeat" description="WD" evidence="3">
    <location>
        <begin position="95"/>
        <end position="135"/>
    </location>
</feature>
<dbReference type="Proteomes" id="UP000013192">
    <property type="component" value="Chromosome V"/>
</dbReference>
<evidence type="ECO:0000256" key="3">
    <source>
        <dbReference type="PROSITE-ProRule" id="PRU00221"/>
    </source>
</evidence>
<dbReference type="EMBL" id="CM001526">
    <property type="protein sequence ID" value="EIW10856.1"/>
    <property type="molecule type" value="Genomic_DNA"/>
</dbReference>
<reference evidence="4" key="1">
    <citation type="submission" date="2012-03" db="EMBL/GenBank/DDBJ databases">
        <title>De novo sequencing, assembly and analysis of the genome of the laboratory strain Saccharomyces cerevisiae CEN.PK113-7D, a model for modern industrial biotechnology.</title>
        <authorList>
            <person name="Nijkamp J.F."/>
            <person name="van den Broek M.A."/>
            <person name="Datema E."/>
            <person name="de Kok S."/>
            <person name="Bosman L."/>
            <person name="Luttink M.A."/>
            <person name="Daran-Lapujade P."/>
            <person name="Vongsangnak W."/>
            <person name="Nielsen J."/>
            <person name="Heijne W.H.M."/>
            <person name="Klaassen P."/>
            <person name="Platt D."/>
            <person name="Paddon C.J."/>
            <person name="Koetter P."/>
            <person name="van Ham R.C."/>
            <person name="Reinders M.J.T."/>
            <person name="Pronk J.T."/>
            <person name="de Ridder D."/>
            <person name="Daran J.-M."/>
        </authorList>
    </citation>
    <scope>NUCLEOTIDE SEQUENCE</scope>
    <source>
        <strain evidence="4">CEN.PK113-7D</strain>
    </source>
</reference>
<dbReference type="InterPro" id="IPR020472">
    <property type="entry name" value="WD40_PAC1"/>
</dbReference>
<protein>
    <submittedName>
        <fullName evidence="4">Cdc4p</fullName>
    </submittedName>
</protein>
<dbReference type="InterPro" id="IPR019775">
    <property type="entry name" value="WD40_repeat_CS"/>
</dbReference>
<feature type="repeat" description="WD" evidence="3">
    <location>
        <begin position="243"/>
        <end position="278"/>
    </location>
</feature>
<dbReference type="PROSITE" id="PS50082">
    <property type="entry name" value="WD_REPEATS_2"/>
    <property type="match status" value="5"/>
</dbReference>
<feature type="repeat" description="WD" evidence="3">
    <location>
        <begin position="305"/>
        <end position="338"/>
    </location>
</feature>
<dbReference type="OrthoDB" id="190105at2759"/>
<dbReference type="PANTHER" id="PTHR19849">
    <property type="entry name" value="PHOSPHOLIPASE A-2-ACTIVATING PROTEIN"/>
    <property type="match status" value="1"/>
</dbReference>
<dbReference type="GO" id="GO:0005737">
    <property type="term" value="C:cytoplasm"/>
    <property type="evidence" value="ECO:0007669"/>
    <property type="project" value="TreeGrafter"/>
</dbReference>
<sequence>MQTMFNLNSNRFLLPWNYIRTSICEALIKYWKLCLKCLLVNWFDPDYTPQRTTLSGHMTSVIACLQVEDNYVITGGCDKMIRVYNLVNKRFLLQLSGHDGEVWALKYAHGGILVSVSTDRTVRVWDIKKGCCTHVFKGHNSTVRCLDIVEYKNIKYIVTGSRDNTLHVWKLPKEFSVPDHGEEHDYPLVFHTPEENPYFVGVLRGHTATVRTVSGHGNIVISGSYDNTLIVWDVAQMKCLYILSGHTDRIYSTIYDHERKRCISASMDTTIRIWDLENIRNNGECSYATNSASPCVKILGAMYTLRGHRALVGLLGLSDKFLVSASADGSIRCWDANTYFLKHFFDHTQLNTITALHVSDEVLVSGSEGLLNIYDLNSGLLVRSDTLSGADNVWNVSFKDNTLVAAVERDKRNLLEILDFS</sequence>
<dbReference type="AlphaFoldDB" id="N1P564"/>
<dbReference type="PANTHER" id="PTHR19849:SF1">
    <property type="entry name" value="F-BOX_WD REPEAT-CONTAINING PROTEIN 7"/>
    <property type="match status" value="1"/>
</dbReference>
<dbReference type="GO" id="GO:0043161">
    <property type="term" value="P:proteasome-mediated ubiquitin-dependent protein catabolic process"/>
    <property type="evidence" value="ECO:0007669"/>
    <property type="project" value="TreeGrafter"/>
</dbReference>
<dbReference type="SUPFAM" id="SSF50978">
    <property type="entry name" value="WD40 repeat-like"/>
    <property type="match status" value="1"/>
</dbReference>
<evidence type="ECO:0000313" key="4">
    <source>
        <dbReference type="EMBL" id="EIW10856.1"/>
    </source>
</evidence>
<dbReference type="InterPro" id="IPR001680">
    <property type="entry name" value="WD40_rpt"/>
</dbReference>
<feature type="repeat" description="WD" evidence="3">
    <location>
        <begin position="203"/>
        <end position="242"/>
    </location>
</feature>
<evidence type="ECO:0000256" key="1">
    <source>
        <dbReference type="ARBA" id="ARBA00022574"/>
    </source>
</evidence>
<proteinExistence type="predicted"/>
<name>N1P564_YEASC</name>
<feature type="repeat" description="WD" evidence="3">
    <location>
        <begin position="136"/>
        <end position="171"/>
    </location>
</feature>
<dbReference type="SMART" id="SM00320">
    <property type="entry name" value="WD40"/>
    <property type="match status" value="7"/>
</dbReference>
<dbReference type="CDD" id="cd00200">
    <property type="entry name" value="WD40"/>
    <property type="match status" value="1"/>
</dbReference>
<dbReference type="InterPro" id="IPR036322">
    <property type="entry name" value="WD40_repeat_dom_sf"/>
</dbReference>
<dbReference type="PROSITE" id="PS50294">
    <property type="entry name" value="WD_REPEATS_REGION"/>
    <property type="match status" value="5"/>
</dbReference>
<dbReference type="GO" id="GO:0005634">
    <property type="term" value="C:nucleus"/>
    <property type="evidence" value="ECO:0007669"/>
    <property type="project" value="TreeGrafter"/>
</dbReference>